<evidence type="ECO:0000256" key="1">
    <source>
        <dbReference type="ARBA" id="ARBA00005189"/>
    </source>
</evidence>
<evidence type="ECO:0000313" key="11">
    <source>
        <dbReference type="Proteomes" id="UP000014227"/>
    </source>
</evidence>
<dbReference type="EMBL" id="HF951689">
    <property type="protein sequence ID" value="CCW36564.1"/>
    <property type="molecule type" value="Genomic_DNA"/>
</dbReference>
<evidence type="ECO:0000259" key="9">
    <source>
        <dbReference type="Pfam" id="PF02803"/>
    </source>
</evidence>
<dbReference type="PANTHER" id="PTHR43853">
    <property type="entry name" value="3-KETOACYL-COA THIOLASE, PEROXISOMAL"/>
    <property type="match status" value="1"/>
</dbReference>
<dbReference type="eggNOG" id="COG0183">
    <property type="taxonomic scope" value="Bacteria"/>
</dbReference>
<evidence type="ECO:0000256" key="6">
    <source>
        <dbReference type="PIRSR" id="PIRSR000429-1"/>
    </source>
</evidence>
<feature type="active site" description="Acyl-thioester intermediate" evidence="6">
    <location>
        <position position="90"/>
    </location>
</feature>
<dbReference type="Gene3D" id="3.40.47.10">
    <property type="match status" value="1"/>
</dbReference>
<dbReference type="InterPro" id="IPR020615">
    <property type="entry name" value="Thiolase_acyl_enz_int_AS"/>
</dbReference>
<dbReference type="PATRIC" id="fig|1303518.3.peg.2882"/>
<evidence type="ECO:0000256" key="7">
    <source>
        <dbReference type="RuleBase" id="RU003557"/>
    </source>
</evidence>
<sequence>MESVVIVSAVRTPIGKAGKGALRETRPDDLAALVVEAAVRRAGIDPHTVEDVILGCASPEAEQGLNVARIAALRAGLPEEIPGLTINRFCASGLEAIALAAAKIATGQAETVIAGGTESMSLVPFMGPSLRPNPVLAQKRPDTYLGMGPSVEQLVKDFAITREEADRYAFMSHQKAIAAQDKGLFAAELEPVPITNEAGETLLFAQDEGPRRDTSLEALAALKPAFIPNGILTAGNSSQRSDGAAALVLTSESHANKLNLKPLARFVGYTTVAVSPLQFGIAPAYAIPKLLQRLGIALEQIDLIEFNEAFAAQVLAANKLYPLPMERVNVNGGAIALGHPLGATGARQTVTLLYEGARRKARYGLVTMCAALGMGAAGLFEIYA</sequence>
<dbReference type="InParanoid" id="S0EXY3"/>
<feature type="domain" description="Thiolase N-terminal" evidence="8">
    <location>
        <begin position="4"/>
        <end position="253"/>
    </location>
</feature>
<evidence type="ECO:0000256" key="3">
    <source>
        <dbReference type="ARBA" id="ARBA00022679"/>
    </source>
</evidence>
<dbReference type="GO" id="GO:0005737">
    <property type="term" value="C:cytoplasm"/>
    <property type="evidence" value="ECO:0007669"/>
    <property type="project" value="UniProtKB-ARBA"/>
</dbReference>
<dbReference type="InterPro" id="IPR050215">
    <property type="entry name" value="Thiolase-like_sf_Thiolase"/>
</dbReference>
<reference evidence="11" key="1">
    <citation type="submission" date="2013-03" db="EMBL/GenBank/DDBJ databases">
        <title>Genome sequence of Chthonomonas calidirosea, the first sequenced genome from the Armatimonadetes phylum (formally candidate division OP10).</title>
        <authorList>
            <person name="Lee K.C.Y."/>
            <person name="Morgan X.C."/>
            <person name="Dunfield P.F."/>
            <person name="Tamas I."/>
            <person name="Houghton K.M."/>
            <person name="Vyssotski M."/>
            <person name="Ryan J.L.J."/>
            <person name="Lagutin K."/>
            <person name="McDonald I.R."/>
            <person name="Stott M.B."/>
        </authorList>
    </citation>
    <scope>NUCLEOTIDE SEQUENCE [LARGE SCALE GENOMIC DNA]</scope>
    <source>
        <strain evidence="11">DSM 23976 / ICMP 18418 / T49</strain>
    </source>
</reference>
<dbReference type="InterPro" id="IPR020610">
    <property type="entry name" value="Thiolase_AS"/>
</dbReference>
<accession>S0EXY3</accession>
<keyword evidence="3 7" id="KW-0808">Transferase</keyword>
<dbReference type="InterPro" id="IPR020613">
    <property type="entry name" value="Thiolase_CS"/>
</dbReference>
<dbReference type="GO" id="GO:0010124">
    <property type="term" value="P:phenylacetate catabolic process"/>
    <property type="evidence" value="ECO:0007669"/>
    <property type="project" value="TreeGrafter"/>
</dbReference>
<dbReference type="FunFam" id="3.40.47.10:FF:000010">
    <property type="entry name" value="Acetyl-CoA acetyltransferase (Thiolase)"/>
    <property type="match status" value="1"/>
</dbReference>
<evidence type="ECO:0000256" key="4">
    <source>
        <dbReference type="ARBA" id="ARBA00023315"/>
    </source>
</evidence>
<dbReference type="PROSITE" id="PS00099">
    <property type="entry name" value="THIOLASE_3"/>
    <property type="match status" value="1"/>
</dbReference>
<dbReference type="InterPro" id="IPR020617">
    <property type="entry name" value="Thiolase_C"/>
</dbReference>
<keyword evidence="11" id="KW-1185">Reference proteome</keyword>
<name>S0EXY3_CHTCT</name>
<dbReference type="AlphaFoldDB" id="S0EXY3"/>
<gene>
    <name evidence="10" type="ORF">CCALI_02776</name>
</gene>
<dbReference type="SUPFAM" id="SSF53901">
    <property type="entry name" value="Thiolase-like"/>
    <property type="match status" value="2"/>
</dbReference>
<dbReference type="FunCoup" id="S0EXY3">
    <property type="interactions" value="263"/>
</dbReference>
<dbReference type="GO" id="GO:0003988">
    <property type="term" value="F:acetyl-CoA C-acyltransferase activity"/>
    <property type="evidence" value="ECO:0007669"/>
    <property type="project" value="UniProtKB-EC"/>
</dbReference>
<dbReference type="RefSeq" id="WP_016484069.1">
    <property type="nucleotide sequence ID" value="NC_021487.1"/>
</dbReference>
<dbReference type="EC" id="2.3.1.16" evidence="5"/>
<feature type="active site" description="Proton acceptor" evidence="6">
    <location>
        <position position="369"/>
    </location>
</feature>
<dbReference type="Proteomes" id="UP000014227">
    <property type="component" value="Chromosome I"/>
</dbReference>
<organism evidence="10 11">
    <name type="scientific">Chthonomonas calidirosea (strain DSM 23976 / ICMP 18418 / T49)</name>
    <dbReference type="NCBI Taxonomy" id="1303518"/>
    <lineage>
        <taxon>Bacteria</taxon>
        <taxon>Bacillati</taxon>
        <taxon>Armatimonadota</taxon>
        <taxon>Chthonomonadia</taxon>
        <taxon>Chthonomonadales</taxon>
        <taxon>Chthonomonadaceae</taxon>
        <taxon>Chthonomonas</taxon>
    </lineage>
</organism>
<dbReference type="InterPro" id="IPR020616">
    <property type="entry name" value="Thiolase_N"/>
</dbReference>
<evidence type="ECO:0000313" key="10">
    <source>
        <dbReference type="EMBL" id="CCW36564.1"/>
    </source>
</evidence>
<evidence type="ECO:0000256" key="5">
    <source>
        <dbReference type="ARBA" id="ARBA00024073"/>
    </source>
</evidence>
<feature type="active site" description="Proton acceptor" evidence="6">
    <location>
        <position position="339"/>
    </location>
</feature>
<dbReference type="PROSITE" id="PS00098">
    <property type="entry name" value="THIOLASE_1"/>
    <property type="match status" value="1"/>
</dbReference>
<dbReference type="GO" id="GO:0006635">
    <property type="term" value="P:fatty acid beta-oxidation"/>
    <property type="evidence" value="ECO:0007669"/>
    <property type="project" value="TreeGrafter"/>
</dbReference>
<dbReference type="PIRSF" id="PIRSF000429">
    <property type="entry name" value="Ac-CoA_Ac_transf"/>
    <property type="match status" value="1"/>
</dbReference>
<dbReference type="Pfam" id="PF00108">
    <property type="entry name" value="Thiolase_N"/>
    <property type="match status" value="1"/>
</dbReference>
<dbReference type="KEGG" id="ccz:CCALI_02776"/>
<dbReference type="HOGENOM" id="CLU_031026_1_1_0"/>
<proteinExistence type="inferred from homology"/>
<evidence type="ECO:0000259" key="8">
    <source>
        <dbReference type="Pfam" id="PF00108"/>
    </source>
</evidence>
<comment type="pathway">
    <text evidence="1">Lipid metabolism.</text>
</comment>
<comment type="similarity">
    <text evidence="2 7">Belongs to the thiolase-like superfamily. Thiolase family.</text>
</comment>
<dbReference type="PANTHER" id="PTHR43853:SF21">
    <property type="entry name" value="STEROID 3-KETOACYL-COA THIOLASE"/>
    <property type="match status" value="1"/>
</dbReference>
<dbReference type="NCBIfam" id="TIGR01930">
    <property type="entry name" value="AcCoA-C-Actrans"/>
    <property type="match status" value="1"/>
</dbReference>
<dbReference type="InterPro" id="IPR016039">
    <property type="entry name" value="Thiolase-like"/>
</dbReference>
<dbReference type="PROSITE" id="PS00737">
    <property type="entry name" value="THIOLASE_2"/>
    <property type="match status" value="1"/>
</dbReference>
<protein>
    <recommendedName>
        <fullName evidence="5">acetyl-CoA C-acyltransferase</fullName>
        <ecNumber evidence="5">2.3.1.16</ecNumber>
    </recommendedName>
</protein>
<dbReference type="Pfam" id="PF02803">
    <property type="entry name" value="Thiolase_C"/>
    <property type="match status" value="1"/>
</dbReference>
<keyword evidence="4 7" id="KW-0012">Acyltransferase</keyword>
<dbReference type="InterPro" id="IPR002155">
    <property type="entry name" value="Thiolase"/>
</dbReference>
<feature type="domain" description="Thiolase C-terminal" evidence="9">
    <location>
        <begin position="260"/>
        <end position="381"/>
    </location>
</feature>
<evidence type="ECO:0000256" key="2">
    <source>
        <dbReference type="ARBA" id="ARBA00010982"/>
    </source>
</evidence>
<dbReference type="STRING" id="454171.CP488_01312"/>
<dbReference type="OrthoDB" id="9764892at2"/>
<dbReference type="CDD" id="cd00751">
    <property type="entry name" value="thiolase"/>
    <property type="match status" value="1"/>
</dbReference>